<sequence length="239" mass="27854">MRLKEKLINWGYQNYFKLAHALLVRNSTMAGKTCWRGDEVPWLHELEENYQVVLEETMAFKRHIGRHLDKEDLYPGMTRHHGLDKWEYFHSMVYCQRIEPVAAHFPKTLALVKDVLPNACSVMVSCMPGVTNIPRHEDFKTGTLRVHLGLKVPDPVNDFLVFDDIKLNWAEGKAFVIDQTRAHAVVKPSTEERIVLLVDFPRPAGRFFEWLNYDMFVKVRGAFEGAALSKRYQRVLEVR</sequence>
<evidence type="ECO:0000256" key="3">
    <source>
        <dbReference type="ARBA" id="ARBA00023002"/>
    </source>
</evidence>
<dbReference type="SUPFAM" id="SSF51197">
    <property type="entry name" value="Clavaminate synthase-like"/>
    <property type="match status" value="1"/>
</dbReference>
<feature type="domain" description="Aspartyl/asparaginy/proline hydroxylase" evidence="4">
    <location>
        <begin position="47"/>
        <end position="203"/>
    </location>
</feature>
<organism evidence="5 6">
    <name type="scientific">Pseudoduganella rivuli</name>
    <dbReference type="NCBI Taxonomy" id="2666085"/>
    <lineage>
        <taxon>Bacteria</taxon>
        <taxon>Pseudomonadati</taxon>
        <taxon>Pseudomonadota</taxon>
        <taxon>Betaproteobacteria</taxon>
        <taxon>Burkholderiales</taxon>
        <taxon>Oxalobacteraceae</taxon>
        <taxon>Telluria group</taxon>
        <taxon>Pseudoduganella</taxon>
    </lineage>
</organism>
<dbReference type="GO" id="GO:0051213">
    <property type="term" value="F:dioxygenase activity"/>
    <property type="evidence" value="ECO:0007669"/>
    <property type="project" value="UniProtKB-KW"/>
</dbReference>
<evidence type="ECO:0000259" key="4">
    <source>
        <dbReference type="Pfam" id="PF05118"/>
    </source>
</evidence>
<dbReference type="PANTHER" id="PTHR46332">
    <property type="entry name" value="ASPARTATE BETA-HYDROXYLASE DOMAIN-CONTAINING PROTEIN 2"/>
    <property type="match status" value="1"/>
</dbReference>
<dbReference type="Pfam" id="PF05118">
    <property type="entry name" value="Asp_Arg_Hydrox"/>
    <property type="match status" value="1"/>
</dbReference>
<evidence type="ECO:0000313" key="5">
    <source>
        <dbReference type="EMBL" id="MRV71992.1"/>
    </source>
</evidence>
<keyword evidence="2" id="KW-0223">Dioxygenase</keyword>
<dbReference type="AlphaFoldDB" id="A0A7X2ILZ2"/>
<dbReference type="InterPro" id="IPR051821">
    <property type="entry name" value="Asp/Asn_beta-hydroxylase"/>
</dbReference>
<keyword evidence="3" id="KW-0560">Oxidoreductase</keyword>
<dbReference type="EMBL" id="WKJJ01000005">
    <property type="protein sequence ID" value="MRV71992.1"/>
    <property type="molecule type" value="Genomic_DNA"/>
</dbReference>
<accession>A0A7X2ILZ2</accession>
<reference evidence="5 6" key="1">
    <citation type="submission" date="2019-11" db="EMBL/GenBank/DDBJ databases">
        <title>Novel species isolated from a subtropical stream in China.</title>
        <authorList>
            <person name="Lu H."/>
        </authorList>
    </citation>
    <scope>NUCLEOTIDE SEQUENCE [LARGE SCALE GENOMIC DNA]</scope>
    <source>
        <strain evidence="5 6">FT92W</strain>
    </source>
</reference>
<proteinExistence type="inferred from homology"/>
<dbReference type="RefSeq" id="WP_154373101.1">
    <property type="nucleotide sequence ID" value="NZ_WKJJ01000005.1"/>
</dbReference>
<evidence type="ECO:0000256" key="1">
    <source>
        <dbReference type="ARBA" id="ARBA00007730"/>
    </source>
</evidence>
<dbReference type="Proteomes" id="UP000446768">
    <property type="component" value="Unassembled WGS sequence"/>
</dbReference>
<gene>
    <name evidence="5" type="ORF">GJ700_09735</name>
</gene>
<name>A0A7X2ILZ2_9BURK</name>
<protein>
    <recommendedName>
        <fullName evidence="4">Aspartyl/asparaginy/proline hydroxylase domain-containing protein</fullName>
    </recommendedName>
</protein>
<dbReference type="Gene3D" id="2.60.120.330">
    <property type="entry name" value="B-lactam Antibiotic, Isopenicillin N Synthase, Chain"/>
    <property type="match status" value="1"/>
</dbReference>
<comment type="caution">
    <text evidence="5">The sequence shown here is derived from an EMBL/GenBank/DDBJ whole genome shotgun (WGS) entry which is preliminary data.</text>
</comment>
<keyword evidence="6" id="KW-1185">Reference proteome</keyword>
<dbReference type="InterPro" id="IPR027443">
    <property type="entry name" value="IPNS-like_sf"/>
</dbReference>
<dbReference type="PANTHER" id="PTHR46332:SF5">
    <property type="entry name" value="ASPARTATE BETA-HYDROXYLASE DOMAIN CONTAINING 2"/>
    <property type="match status" value="1"/>
</dbReference>
<evidence type="ECO:0000313" key="6">
    <source>
        <dbReference type="Proteomes" id="UP000446768"/>
    </source>
</evidence>
<dbReference type="InterPro" id="IPR007803">
    <property type="entry name" value="Asp/Arg/Pro-Hydrxlase"/>
</dbReference>
<comment type="similarity">
    <text evidence="1">Belongs to the aspartyl/asparaginyl beta-hydroxylase family.</text>
</comment>
<evidence type="ECO:0000256" key="2">
    <source>
        <dbReference type="ARBA" id="ARBA00022964"/>
    </source>
</evidence>